<evidence type="ECO:0000256" key="2">
    <source>
        <dbReference type="ARBA" id="ARBA00022525"/>
    </source>
</evidence>
<accession>A0A484CNX4</accession>
<feature type="signal peptide" evidence="3">
    <location>
        <begin position="1"/>
        <end position="18"/>
    </location>
</feature>
<dbReference type="SUPFAM" id="SSF57302">
    <property type="entry name" value="Snake toxin-like"/>
    <property type="match status" value="1"/>
</dbReference>
<dbReference type="GO" id="GO:0005576">
    <property type="term" value="C:extracellular region"/>
    <property type="evidence" value="ECO:0007669"/>
    <property type="project" value="UniProtKB-SubCell"/>
</dbReference>
<evidence type="ECO:0000256" key="1">
    <source>
        <dbReference type="ARBA" id="ARBA00004613"/>
    </source>
</evidence>
<gene>
    <name evidence="5" type="ORF">EPR50_G00144130</name>
</gene>
<comment type="subcellular location">
    <subcellularLocation>
        <location evidence="1">Secreted</location>
    </subcellularLocation>
</comment>
<dbReference type="EMBL" id="SCKG01000014">
    <property type="protein sequence ID" value="TDH03653.1"/>
    <property type="molecule type" value="Genomic_DNA"/>
</dbReference>
<keyword evidence="2" id="KW-0964">Secreted</keyword>
<dbReference type="Gene3D" id="2.10.60.10">
    <property type="entry name" value="CD59"/>
    <property type="match status" value="1"/>
</dbReference>
<dbReference type="InterPro" id="IPR050918">
    <property type="entry name" value="CNF-like_PLA2_Inhibitor"/>
</dbReference>
<dbReference type="InterPro" id="IPR045860">
    <property type="entry name" value="Snake_toxin-like_sf"/>
</dbReference>
<reference evidence="5 6" key="1">
    <citation type="submission" date="2019-01" db="EMBL/GenBank/DDBJ databases">
        <title>A chromosome-scale genome assembly of the yellow perch, Perca flavescens.</title>
        <authorList>
            <person name="Feron R."/>
            <person name="Morvezen R."/>
            <person name="Bestin A."/>
            <person name="Haffray P."/>
            <person name="Klopp C."/>
            <person name="Zahm M."/>
            <person name="Cabau C."/>
            <person name="Roques C."/>
            <person name="Donnadieu C."/>
            <person name="Bouchez O."/>
            <person name="Christie M."/>
            <person name="Larson W."/>
            <person name="Guiguen Y."/>
        </authorList>
    </citation>
    <scope>NUCLEOTIDE SEQUENCE [LARGE SCALE GENOMIC DNA]</scope>
    <source>
        <strain evidence="5">YP-PL-M2</strain>
        <tissue evidence="5">Blood</tissue>
    </source>
</reference>
<feature type="chain" id="PRO_5019822573" description="UPAR/Ly6 domain-containing protein" evidence="3">
    <location>
        <begin position="19"/>
        <end position="103"/>
    </location>
</feature>
<name>A0A484CNX4_PERFV</name>
<dbReference type="PANTHER" id="PTHR20914">
    <property type="entry name" value="LY6/PLAUR DOMAIN-CONTAINING PROTEIN 8"/>
    <property type="match status" value="1"/>
</dbReference>
<keyword evidence="3" id="KW-0732">Signal</keyword>
<dbReference type="Pfam" id="PF00021">
    <property type="entry name" value="UPAR_LY6"/>
    <property type="match status" value="1"/>
</dbReference>
<sequence>MYLLALMFGILLLPEASTLTCYECIPDDSETCNETIQECPQGQQCAAKRLVSYEGDSKVVEHSKGCAVAEDCGEYSIKYGISQLKVTSRCCTTPLCNTQPAPG</sequence>
<keyword evidence="6" id="KW-1185">Reference proteome</keyword>
<evidence type="ECO:0000313" key="5">
    <source>
        <dbReference type="EMBL" id="TDH03653.1"/>
    </source>
</evidence>
<evidence type="ECO:0000259" key="4">
    <source>
        <dbReference type="Pfam" id="PF00021"/>
    </source>
</evidence>
<proteinExistence type="predicted"/>
<dbReference type="PANTHER" id="PTHR20914:SF26">
    <property type="entry name" value="PHOSPHOLIPASE A2 INHIBITOR CNF-LIKE"/>
    <property type="match status" value="1"/>
</dbReference>
<evidence type="ECO:0000313" key="6">
    <source>
        <dbReference type="Proteomes" id="UP000295070"/>
    </source>
</evidence>
<dbReference type="STRING" id="8167.A0A484CNX4"/>
<dbReference type="AlphaFoldDB" id="A0A484CNX4"/>
<evidence type="ECO:0000256" key="3">
    <source>
        <dbReference type="SAM" id="SignalP"/>
    </source>
</evidence>
<protein>
    <recommendedName>
        <fullName evidence="4">UPAR/Ly6 domain-containing protein</fullName>
    </recommendedName>
</protein>
<feature type="domain" description="UPAR/Ly6" evidence="4">
    <location>
        <begin position="18"/>
        <end position="98"/>
    </location>
</feature>
<comment type="caution">
    <text evidence="5">The sequence shown here is derived from an EMBL/GenBank/DDBJ whole genome shotgun (WGS) entry which is preliminary data.</text>
</comment>
<dbReference type="InterPro" id="IPR016054">
    <property type="entry name" value="LY6_UPA_recep-like"/>
</dbReference>
<organism evidence="5 6">
    <name type="scientific">Perca flavescens</name>
    <name type="common">American yellow perch</name>
    <name type="synonym">Morone flavescens</name>
    <dbReference type="NCBI Taxonomy" id="8167"/>
    <lineage>
        <taxon>Eukaryota</taxon>
        <taxon>Metazoa</taxon>
        <taxon>Chordata</taxon>
        <taxon>Craniata</taxon>
        <taxon>Vertebrata</taxon>
        <taxon>Euteleostomi</taxon>
        <taxon>Actinopterygii</taxon>
        <taxon>Neopterygii</taxon>
        <taxon>Teleostei</taxon>
        <taxon>Neoteleostei</taxon>
        <taxon>Acanthomorphata</taxon>
        <taxon>Eupercaria</taxon>
        <taxon>Perciformes</taxon>
        <taxon>Percoidei</taxon>
        <taxon>Percidae</taxon>
        <taxon>Percinae</taxon>
        <taxon>Perca</taxon>
    </lineage>
</organism>
<dbReference type="Proteomes" id="UP000295070">
    <property type="component" value="Chromosome 14"/>
</dbReference>
<dbReference type="CDD" id="cd00117">
    <property type="entry name" value="TFP"/>
    <property type="match status" value="1"/>
</dbReference>